<keyword evidence="2" id="KW-1185">Reference proteome</keyword>
<reference evidence="1" key="1">
    <citation type="submission" date="2022-11" db="EMBL/GenBank/DDBJ databases">
        <title>Genome Sequence of Boeremia exigua.</title>
        <authorList>
            <person name="Buettner E."/>
        </authorList>
    </citation>
    <scope>NUCLEOTIDE SEQUENCE</scope>
    <source>
        <strain evidence="1">CU02</strain>
    </source>
</reference>
<proteinExistence type="predicted"/>
<organism evidence="1 2">
    <name type="scientific">Boeremia exigua</name>
    <dbReference type="NCBI Taxonomy" id="749465"/>
    <lineage>
        <taxon>Eukaryota</taxon>
        <taxon>Fungi</taxon>
        <taxon>Dikarya</taxon>
        <taxon>Ascomycota</taxon>
        <taxon>Pezizomycotina</taxon>
        <taxon>Dothideomycetes</taxon>
        <taxon>Pleosporomycetidae</taxon>
        <taxon>Pleosporales</taxon>
        <taxon>Pleosporineae</taxon>
        <taxon>Didymellaceae</taxon>
        <taxon>Boeremia</taxon>
    </lineage>
</organism>
<gene>
    <name evidence="1" type="ORF">OPT61_g8656</name>
</gene>
<name>A0ACC2HXE7_9PLEO</name>
<dbReference type="Proteomes" id="UP001153331">
    <property type="component" value="Unassembled WGS sequence"/>
</dbReference>
<dbReference type="EMBL" id="JAPHNI010000866">
    <property type="protein sequence ID" value="KAJ8107742.1"/>
    <property type="molecule type" value="Genomic_DNA"/>
</dbReference>
<evidence type="ECO:0000313" key="2">
    <source>
        <dbReference type="Proteomes" id="UP001153331"/>
    </source>
</evidence>
<protein>
    <submittedName>
        <fullName evidence="1">Uncharacterized protein</fullName>
    </submittedName>
</protein>
<accession>A0ACC2HXE7</accession>
<evidence type="ECO:0000313" key="1">
    <source>
        <dbReference type="EMBL" id="KAJ8107742.1"/>
    </source>
</evidence>
<comment type="caution">
    <text evidence="1">The sequence shown here is derived from an EMBL/GenBank/DDBJ whole genome shotgun (WGS) entry which is preliminary data.</text>
</comment>
<sequence length="199" mass="22578">MPLDDSDDDIPQLSGDALSALKEFYGERDARQKQFETLKSQAEDDFEGKLSMDAFTEDWNVSQFWYSDETATVLARQLLEGATDDTRIAVVSAPSAFIQLKNLLASGEYKCRPQIKLLEIDERFATLTVRWLAKGWTPEVVRIIACTGERMETIITGKLYGKAGVKTTDYDIKHAKGLSNEFRTYANFECDAWKWAQPQ</sequence>